<dbReference type="Proteomes" id="UP000748752">
    <property type="component" value="Unassembled WGS sequence"/>
</dbReference>
<dbReference type="Gene3D" id="1.20.120.330">
    <property type="entry name" value="Nucleotidyltransferases domain 2"/>
    <property type="match status" value="1"/>
</dbReference>
<dbReference type="EMBL" id="NRRV01000082">
    <property type="protein sequence ID" value="MBK1633372.1"/>
    <property type="molecule type" value="Genomic_DNA"/>
</dbReference>
<evidence type="ECO:0000313" key="2">
    <source>
        <dbReference type="Proteomes" id="UP000748752"/>
    </source>
</evidence>
<reference evidence="1 2" key="1">
    <citation type="journal article" date="2020" name="Microorganisms">
        <title>Osmotic Adaptation and Compatible Solute Biosynthesis of Phototrophic Bacteria as Revealed from Genome Analyses.</title>
        <authorList>
            <person name="Imhoff J.F."/>
            <person name="Rahn T."/>
            <person name="Kunzel S."/>
            <person name="Keller A."/>
            <person name="Neulinger S.C."/>
        </authorList>
    </citation>
    <scope>NUCLEOTIDE SEQUENCE [LARGE SCALE GENOMIC DNA]</scope>
    <source>
        <strain evidence="1 2">DSM 6210</strain>
    </source>
</reference>
<gene>
    <name evidence="1" type="ORF">CKO31_21975</name>
</gene>
<comment type="caution">
    <text evidence="1">The sequence shown here is derived from an EMBL/GenBank/DDBJ whole genome shotgun (WGS) entry which is preliminary data.</text>
</comment>
<protein>
    <submittedName>
        <fullName evidence="1">Uncharacterized protein</fullName>
    </submittedName>
</protein>
<organism evidence="1 2">
    <name type="scientific">Thiohalocapsa halophila</name>
    <dbReference type="NCBI Taxonomy" id="69359"/>
    <lineage>
        <taxon>Bacteria</taxon>
        <taxon>Pseudomonadati</taxon>
        <taxon>Pseudomonadota</taxon>
        <taxon>Gammaproteobacteria</taxon>
        <taxon>Chromatiales</taxon>
        <taxon>Chromatiaceae</taxon>
        <taxon>Thiohalocapsa</taxon>
    </lineage>
</organism>
<sequence length="157" mass="17949">MAVSHELIPTARRLASLNVRRPRQADLKRADSTAYYAMFHTLARDCADRFIGTGQTRSTAAWRQVYRALGHGFAKQSCSQVTKLGFPSNIVHFADTFARLQHDRHRADYNDPDAQLNRADVLLMMREADRAISARNRVSLSHRKTFAALVLLKNRRR</sequence>
<proteinExistence type="predicted"/>
<name>A0ABS1CNF2_9GAMM</name>
<keyword evidence="2" id="KW-1185">Reference proteome</keyword>
<evidence type="ECO:0000313" key="1">
    <source>
        <dbReference type="EMBL" id="MBK1633372.1"/>
    </source>
</evidence>
<accession>A0ABS1CNF2</accession>